<accession>A0A6L2MQY6</accession>
<dbReference type="EMBL" id="BKCJ010007148">
    <property type="protein sequence ID" value="GEU75779.1"/>
    <property type="molecule type" value="Genomic_DNA"/>
</dbReference>
<proteinExistence type="predicted"/>
<evidence type="ECO:0000313" key="1">
    <source>
        <dbReference type="EMBL" id="GEU75779.1"/>
    </source>
</evidence>
<gene>
    <name evidence="1" type="ORF">Tci_047757</name>
</gene>
<dbReference type="AlphaFoldDB" id="A0A6L2MQY6"/>
<comment type="caution">
    <text evidence="1">The sequence shown here is derived from an EMBL/GenBank/DDBJ whole genome shotgun (WGS) entry which is preliminary data.</text>
</comment>
<organism evidence="1">
    <name type="scientific">Tanacetum cinerariifolium</name>
    <name type="common">Dalmatian daisy</name>
    <name type="synonym">Chrysanthemum cinerariifolium</name>
    <dbReference type="NCBI Taxonomy" id="118510"/>
    <lineage>
        <taxon>Eukaryota</taxon>
        <taxon>Viridiplantae</taxon>
        <taxon>Streptophyta</taxon>
        <taxon>Embryophyta</taxon>
        <taxon>Tracheophyta</taxon>
        <taxon>Spermatophyta</taxon>
        <taxon>Magnoliopsida</taxon>
        <taxon>eudicotyledons</taxon>
        <taxon>Gunneridae</taxon>
        <taxon>Pentapetalae</taxon>
        <taxon>asterids</taxon>
        <taxon>campanulids</taxon>
        <taxon>Asterales</taxon>
        <taxon>Asteraceae</taxon>
        <taxon>Asteroideae</taxon>
        <taxon>Anthemideae</taxon>
        <taxon>Anthemidinae</taxon>
        <taxon>Tanacetum</taxon>
    </lineage>
</organism>
<sequence>MVNLLTSRKSKLVCFESLVDLLHEMESHTTLEWSRFVTIVKQTKKLDTISYHKLFDILKQYQKEVNEIRAEKIARISNPLAFVAAAQQYLDTYYQAPKSHKSYAQPSKQSSFTRSHASTRYKGKEIAKLITPLSESASEEDNDLEQAQRDKDMQKNLALTAKHFAKECRTPKRAKDYTYHKEKMLLCKQAEKGVPLQAEQANWLEDTDEEINEQELEAHYSFMVKIQEVSPTESGSDAEPLEKVEYDDEYNMFANERQHSEQPESINDTHVVEKNDSNVILDSLNMCDNDNQAG</sequence>
<protein>
    <recommendedName>
        <fullName evidence="2">Gag-Pol polyprotein</fullName>
    </recommendedName>
</protein>
<evidence type="ECO:0008006" key="2">
    <source>
        <dbReference type="Google" id="ProtNLM"/>
    </source>
</evidence>
<reference evidence="1" key="1">
    <citation type="journal article" date="2019" name="Sci. Rep.">
        <title>Draft genome of Tanacetum cinerariifolium, the natural source of mosquito coil.</title>
        <authorList>
            <person name="Yamashiro T."/>
            <person name="Shiraishi A."/>
            <person name="Satake H."/>
            <person name="Nakayama K."/>
        </authorList>
    </citation>
    <scope>NUCLEOTIDE SEQUENCE</scope>
</reference>
<name>A0A6L2MQY6_TANCI</name>